<keyword evidence="2 3" id="KW-0040">ANK repeat</keyword>
<comment type="caution">
    <text evidence="4">The sequence shown here is derived from an EMBL/GenBank/DDBJ whole genome shotgun (WGS) entry which is preliminary data.</text>
</comment>
<dbReference type="Pfam" id="PF12796">
    <property type="entry name" value="Ank_2"/>
    <property type="match status" value="3"/>
</dbReference>
<feature type="repeat" description="ANK" evidence="3">
    <location>
        <begin position="229"/>
        <end position="264"/>
    </location>
</feature>
<evidence type="ECO:0000313" key="5">
    <source>
        <dbReference type="Proteomes" id="UP000604046"/>
    </source>
</evidence>
<feature type="repeat" description="ANK" evidence="3">
    <location>
        <begin position="371"/>
        <end position="396"/>
    </location>
</feature>
<feature type="repeat" description="ANK" evidence="3">
    <location>
        <begin position="190"/>
        <end position="222"/>
    </location>
</feature>
<proteinExistence type="predicted"/>
<feature type="repeat" description="ANK" evidence="3">
    <location>
        <begin position="265"/>
        <end position="297"/>
    </location>
</feature>
<dbReference type="EMBL" id="CAJNDS010000336">
    <property type="protein sequence ID" value="CAE7194019.1"/>
    <property type="molecule type" value="Genomic_DNA"/>
</dbReference>
<dbReference type="PANTHER" id="PTHR24171">
    <property type="entry name" value="ANKYRIN REPEAT DOMAIN-CONTAINING PROTEIN 39-RELATED"/>
    <property type="match status" value="1"/>
</dbReference>
<dbReference type="Gene3D" id="1.25.40.20">
    <property type="entry name" value="Ankyrin repeat-containing domain"/>
    <property type="match status" value="3"/>
</dbReference>
<evidence type="ECO:0000256" key="2">
    <source>
        <dbReference type="ARBA" id="ARBA00023043"/>
    </source>
</evidence>
<gene>
    <name evidence="4" type="primary">ANK2</name>
    <name evidence="4" type="ORF">SNAT2548_LOCUS5275</name>
</gene>
<dbReference type="OrthoDB" id="194358at2759"/>
<dbReference type="InterPro" id="IPR002110">
    <property type="entry name" value="Ankyrin_rpt"/>
</dbReference>
<name>A0A812J0X5_9DINO</name>
<evidence type="ECO:0000256" key="1">
    <source>
        <dbReference type="ARBA" id="ARBA00022737"/>
    </source>
</evidence>
<dbReference type="PROSITE" id="PS50297">
    <property type="entry name" value="ANK_REP_REGION"/>
    <property type="match status" value="4"/>
</dbReference>
<dbReference type="PROSITE" id="PS50088">
    <property type="entry name" value="ANK_REPEAT"/>
    <property type="match status" value="6"/>
</dbReference>
<protein>
    <submittedName>
        <fullName evidence="4">ANK2 protein</fullName>
    </submittedName>
</protein>
<organism evidence="4 5">
    <name type="scientific">Symbiodinium natans</name>
    <dbReference type="NCBI Taxonomy" id="878477"/>
    <lineage>
        <taxon>Eukaryota</taxon>
        <taxon>Sar</taxon>
        <taxon>Alveolata</taxon>
        <taxon>Dinophyceae</taxon>
        <taxon>Suessiales</taxon>
        <taxon>Symbiodiniaceae</taxon>
        <taxon>Symbiodinium</taxon>
    </lineage>
</organism>
<dbReference type="InterPro" id="IPR036770">
    <property type="entry name" value="Ankyrin_rpt-contain_sf"/>
</dbReference>
<evidence type="ECO:0000313" key="4">
    <source>
        <dbReference type="EMBL" id="CAE7194019.1"/>
    </source>
</evidence>
<keyword evidence="5" id="KW-1185">Reference proteome</keyword>
<dbReference type="AlphaFoldDB" id="A0A812J0X5"/>
<dbReference type="Proteomes" id="UP000604046">
    <property type="component" value="Unassembled WGS sequence"/>
</dbReference>
<dbReference type="SUPFAM" id="SSF48403">
    <property type="entry name" value="Ankyrin repeat"/>
    <property type="match status" value="1"/>
</dbReference>
<evidence type="ECO:0000256" key="3">
    <source>
        <dbReference type="PROSITE-ProRule" id="PRU00023"/>
    </source>
</evidence>
<feature type="repeat" description="ANK" evidence="3">
    <location>
        <begin position="157"/>
        <end position="189"/>
    </location>
</feature>
<reference evidence="4" key="1">
    <citation type="submission" date="2021-02" db="EMBL/GenBank/DDBJ databases">
        <authorList>
            <person name="Dougan E. K."/>
            <person name="Rhodes N."/>
            <person name="Thang M."/>
            <person name="Chan C."/>
        </authorList>
    </citation>
    <scope>NUCLEOTIDE SEQUENCE</scope>
</reference>
<accession>A0A812J0X5</accession>
<dbReference type="SMART" id="SM00248">
    <property type="entry name" value="ANK"/>
    <property type="match status" value="9"/>
</dbReference>
<feature type="repeat" description="ANK" evidence="3">
    <location>
        <begin position="338"/>
        <end position="370"/>
    </location>
</feature>
<keyword evidence="1" id="KW-0677">Repeat</keyword>
<sequence>MDGSADRLVVYLSSGNKVADVGTEQLEEIIETWGNSIQSLKKLLQSRMGHSRFCQRLMLQDCVLHDTATLQPPMSLQLVLLPYRDTNLTDSQRVAVRLSIEEDRANVIEALLKRPEDPDMLLAPASTGLCVAAQHGSMRCLRLFLEAGASTSLPDALAAPPLHVACSHGQLDVAQALIEAGAEVDLRNAQGCTPIITAWNRNQMGMVQLLAEAGADLTYKYELKSKSSTGLTILHLVCGKGKSDNAALARALIDAGADVEAVDSKGKTCLQKACRAHDAAIVRALVEAGATTTAVDSKGSTLLHWACSRKLDSGEGSEVARILIEAAGRSCTERKNSCGATPLHVAIHHYNVDALRALLAARANPDATDVAGSTALHWACSFGHCGMGRILLEAGARKEKRRWCDGEARWCSFSHLRVVATRSRHP</sequence>